<dbReference type="EMBL" id="CP133720">
    <property type="protein sequence ID" value="WMW81294.1"/>
    <property type="molecule type" value="Genomic_DNA"/>
</dbReference>
<accession>A0ABY9RKS2</accession>
<evidence type="ECO:0000256" key="5">
    <source>
        <dbReference type="ARBA" id="ARBA00022679"/>
    </source>
</evidence>
<keyword evidence="8" id="KW-0460">Magnesium</keyword>
<evidence type="ECO:0000256" key="1">
    <source>
        <dbReference type="ARBA" id="ARBA00001946"/>
    </source>
</evidence>
<sequence>MQASETSSGIQQASMPLDSDRRVLLPLALENLEAPPEESDYVNLHGLSMGTSWQVQLYLPPDQGHNTTIEARIHELQQGIQAQLDLVVAQMSPWENDSDLMRFNRAEAGTWHKLPQAFCEVLEHALFLAEQTQGAYDPSIGHLADLWGFGAAGKVASCPSRKEIQAAVAMTNWRSLRYRKDPDNLHGHCYQAGGIHLDLCSTAKGYGVDLVARYLRSKKIPSYLIEVGGELRGWGMKPDYQPWWVELENPPGQPQNAQHEQKIHDADIVALHGLSIASSGDYRRYFEVDQQRFSHTIDPRTGYPVQHGLCSVTVLHPECMIADALATAISVLGPDQGLAYAQSLQVAARLVVREFDQHGAAHYRESFSPAYLRMLDETSELDETVNASDDRTKIPALDS</sequence>
<evidence type="ECO:0000313" key="12">
    <source>
        <dbReference type="Proteomes" id="UP001181355"/>
    </source>
</evidence>
<dbReference type="PANTHER" id="PTHR30040">
    <property type="entry name" value="THIAMINE BIOSYNTHESIS LIPOPROTEIN APBE"/>
    <property type="match status" value="1"/>
</dbReference>
<organism evidence="11 12">
    <name type="scientific">Undibacterium cyanobacteriorum</name>
    <dbReference type="NCBI Taxonomy" id="3073561"/>
    <lineage>
        <taxon>Bacteria</taxon>
        <taxon>Pseudomonadati</taxon>
        <taxon>Pseudomonadota</taxon>
        <taxon>Betaproteobacteria</taxon>
        <taxon>Burkholderiales</taxon>
        <taxon>Oxalobacteraceae</taxon>
        <taxon>Undibacterium</taxon>
    </lineage>
</organism>
<evidence type="ECO:0000256" key="9">
    <source>
        <dbReference type="ARBA" id="ARBA00031306"/>
    </source>
</evidence>
<dbReference type="SUPFAM" id="SSF143631">
    <property type="entry name" value="ApbE-like"/>
    <property type="match status" value="1"/>
</dbReference>
<evidence type="ECO:0000256" key="7">
    <source>
        <dbReference type="ARBA" id="ARBA00022827"/>
    </source>
</evidence>
<evidence type="ECO:0000256" key="2">
    <source>
        <dbReference type="ARBA" id="ARBA00011955"/>
    </source>
</evidence>
<protein>
    <recommendedName>
        <fullName evidence="3">FAD:protein FMN transferase</fullName>
        <ecNumber evidence="2">2.7.1.180</ecNumber>
    </recommendedName>
    <alternativeName>
        <fullName evidence="9">Flavin transferase</fullName>
    </alternativeName>
</protein>
<keyword evidence="7" id="KW-0274">FAD</keyword>
<dbReference type="InterPro" id="IPR024932">
    <property type="entry name" value="ApbE"/>
</dbReference>
<keyword evidence="6" id="KW-0479">Metal-binding</keyword>
<dbReference type="EC" id="2.7.1.180" evidence="2"/>
<keyword evidence="4" id="KW-0285">Flavoprotein</keyword>
<gene>
    <name evidence="11" type="ORF">RF679_03180</name>
</gene>
<evidence type="ECO:0000256" key="4">
    <source>
        <dbReference type="ARBA" id="ARBA00022630"/>
    </source>
</evidence>
<comment type="catalytic activity">
    <reaction evidence="10">
        <text>L-threonyl-[protein] + FAD = FMN-L-threonyl-[protein] + AMP + H(+)</text>
        <dbReference type="Rhea" id="RHEA:36847"/>
        <dbReference type="Rhea" id="RHEA-COMP:11060"/>
        <dbReference type="Rhea" id="RHEA-COMP:11061"/>
        <dbReference type="ChEBI" id="CHEBI:15378"/>
        <dbReference type="ChEBI" id="CHEBI:30013"/>
        <dbReference type="ChEBI" id="CHEBI:57692"/>
        <dbReference type="ChEBI" id="CHEBI:74257"/>
        <dbReference type="ChEBI" id="CHEBI:456215"/>
        <dbReference type="EC" id="2.7.1.180"/>
    </reaction>
</comment>
<dbReference type="InterPro" id="IPR003374">
    <property type="entry name" value="ApbE-like_sf"/>
</dbReference>
<dbReference type="PANTHER" id="PTHR30040:SF2">
    <property type="entry name" value="FAD:PROTEIN FMN TRANSFERASE"/>
    <property type="match status" value="1"/>
</dbReference>
<dbReference type="Proteomes" id="UP001181355">
    <property type="component" value="Chromosome"/>
</dbReference>
<dbReference type="PIRSF" id="PIRSF006268">
    <property type="entry name" value="ApbE"/>
    <property type="match status" value="1"/>
</dbReference>
<keyword evidence="5 11" id="KW-0808">Transferase</keyword>
<name>A0ABY9RKS2_9BURK</name>
<dbReference type="Pfam" id="PF02424">
    <property type="entry name" value="ApbE"/>
    <property type="match status" value="1"/>
</dbReference>
<proteinExistence type="predicted"/>
<comment type="cofactor">
    <cofactor evidence="1">
        <name>Mg(2+)</name>
        <dbReference type="ChEBI" id="CHEBI:18420"/>
    </cofactor>
</comment>
<dbReference type="GO" id="GO:0016740">
    <property type="term" value="F:transferase activity"/>
    <property type="evidence" value="ECO:0007669"/>
    <property type="project" value="UniProtKB-KW"/>
</dbReference>
<dbReference type="RefSeq" id="WP_309482774.1">
    <property type="nucleotide sequence ID" value="NZ_CP133720.1"/>
</dbReference>
<reference evidence="11" key="1">
    <citation type="submission" date="2023-09" db="EMBL/GenBank/DDBJ databases">
        <title>Undibacterium sp. 20NA77.5 isolated from freshwater.</title>
        <authorList>
            <person name="Le V."/>
            <person name="Ko S.-R."/>
            <person name="Ahn C.-Y."/>
            <person name="Oh H.-M."/>
        </authorList>
    </citation>
    <scope>NUCLEOTIDE SEQUENCE</scope>
    <source>
        <strain evidence="11">20NA77.5</strain>
    </source>
</reference>
<evidence type="ECO:0000256" key="8">
    <source>
        <dbReference type="ARBA" id="ARBA00022842"/>
    </source>
</evidence>
<dbReference type="Gene3D" id="3.10.520.10">
    <property type="entry name" value="ApbE-like domains"/>
    <property type="match status" value="1"/>
</dbReference>
<evidence type="ECO:0000256" key="6">
    <source>
        <dbReference type="ARBA" id="ARBA00022723"/>
    </source>
</evidence>
<evidence type="ECO:0000256" key="3">
    <source>
        <dbReference type="ARBA" id="ARBA00016337"/>
    </source>
</evidence>
<keyword evidence="12" id="KW-1185">Reference proteome</keyword>
<evidence type="ECO:0000313" key="11">
    <source>
        <dbReference type="EMBL" id="WMW81294.1"/>
    </source>
</evidence>
<evidence type="ECO:0000256" key="10">
    <source>
        <dbReference type="ARBA" id="ARBA00048540"/>
    </source>
</evidence>